<evidence type="ECO:0000256" key="1">
    <source>
        <dbReference type="ARBA" id="ARBA00005046"/>
    </source>
</evidence>
<evidence type="ECO:0000256" key="4">
    <source>
        <dbReference type="ARBA" id="ARBA00013858"/>
    </source>
</evidence>
<evidence type="ECO:0000313" key="11">
    <source>
        <dbReference type="EMBL" id="AEH45561.1"/>
    </source>
</evidence>
<dbReference type="Gene3D" id="3.90.1170.40">
    <property type="entry name" value="Molybdopterin biosynthesis MoaE subunit"/>
    <property type="match status" value="1"/>
</dbReference>
<dbReference type="EC" id="2.8.1.12" evidence="3"/>
<comment type="pathway">
    <text evidence="1">Cofactor biosynthesis; molybdopterin biosynthesis.</text>
</comment>
<name>F8A9B4_THEID</name>
<dbReference type="InParanoid" id="F8A9B4"/>
<dbReference type="HOGENOM" id="CLU_153736_0_0_0"/>
<dbReference type="PaxDb" id="667014-Thein_1703"/>
<comment type="similarity">
    <text evidence="2">Belongs to the MoaE family.</text>
</comment>
<evidence type="ECO:0000256" key="7">
    <source>
        <dbReference type="ARBA" id="ARBA00030407"/>
    </source>
</evidence>
<evidence type="ECO:0000256" key="3">
    <source>
        <dbReference type="ARBA" id="ARBA00011950"/>
    </source>
</evidence>
<keyword evidence="12" id="KW-1185">Reference proteome</keyword>
<evidence type="ECO:0000256" key="6">
    <source>
        <dbReference type="ARBA" id="ARBA00029745"/>
    </source>
</evidence>
<evidence type="ECO:0000256" key="2">
    <source>
        <dbReference type="ARBA" id="ARBA00005426"/>
    </source>
</evidence>
<dbReference type="InterPro" id="IPR036563">
    <property type="entry name" value="MoaE_sf"/>
</dbReference>
<dbReference type="EMBL" id="CP002683">
    <property type="protein sequence ID" value="AEH45561.1"/>
    <property type="molecule type" value="Genomic_DNA"/>
</dbReference>
<proteinExistence type="inferred from homology"/>
<dbReference type="GO" id="GO:0030366">
    <property type="term" value="F:molybdopterin synthase activity"/>
    <property type="evidence" value="ECO:0007669"/>
    <property type="project" value="UniProtKB-EC"/>
</dbReference>
<dbReference type="STRING" id="667014.Thein_1703"/>
<evidence type="ECO:0000256" key="10">
    <source>
        <dbReference type="ARBA" id="ARBA00049878"/>
    </source>
</evidence>
<sequence>MFKVISSAEEMPSLDSLIQEINEKAQGKIGLVFSYTGIVREYSRNGTKVKGVRIKVDRDKLAEIIEEAQKLPGIFEVRAFVREGELKVGDYVMRLVGAGDFRDNVINSLTNVLNQIKESVTYKEEIPA</sequence>
<accession>F8A9B4</accession>
<dbReference type="AlphaFoldDB" id="F8A9B4"/>
<dbReference type="RefSeq" id="WP_013908302.1">
    <property type="nucleotide sequence ID" value="NC_015681.1"/>
</dbReference>
<protein>
    <recommendedName>
        <fullName evidence="4">Molybdopterin synthase catalytic subunit</fullName>
        <ecNumber evidence="3">2.8.1.12</ecNumber>
    </recommendedName>
    <alternativeName>
        <fullName evidence="8">MPT synthase subunit 2</fullName>
    </alternativeName>
    <alternativeName>
        <fullName evidence="6">Molybdenum cofactor biosynthesis protein E</fullName>
    </alternativeName>
    <alternativeName>
        <fullName evidence="7">Molybdopterin-converting factor large subunit</fullName>
    </alternativeName>
    <alternativeName>
        <fullName evidence="9">Molybdopterin-converting factor subunit 2</fullName>
    </alternativeName>
</protein>
<comment type="catalytic activity">
    <reaction evidence="10">
        <text>2 [molybdopterin-synthase sulfur-carrier protein]-C-terminal-Gly-aminoethanethioate + cyclic pyranopterin phosphate + H2O = molybdopterin + 2 [molybdopterin-synthase sulfur-carrier protein]-C-terminal Gly-Gly + 2 H(+)</text>
        <dbReference type="Rhea" id="RHEA:26333"/>
        <dbReference type="Rhea" id="RHEA-COMP:12202"/>
        <dbReference type="Rhea" id="RHEA-COMP:19907"/>
        <dbReference type="ChEBI" id="CHEBI:15377"/>
        <dbReference type="ChEBI" id="CHEBI:15378"/>
        <dbReference type="ChEBI" id="CHEBI:58698"/>
        <dbReference type="ChEBI" id="CHEBI:59648"/>
        <dbReference type="ChEBI" id="CHEBI:90778"/>
        <dbReference type="ChEBI" id="CHEBI:232372"/>
        <dbReference type="EC" id="2.8.1.12"/>
    </reaction>
</comment>
<dbReference type="GO" id="GO:0006777">
    <property type="term" value="P:Mo-molybdopterin cofactor biosynthetic process"/>
    <property type="evidence" value="ECO:0007669"/>
    <property type="project" value="InterPro"/>
</dbReference>
<evidence type="ECO:0000256" key="8">
    <source>
        <dbReference type="ARBA" id="ARBA00030781"/>
    </source>
</evidence>
<reference evidence="11 12" key="2">
    <citation type="journal article" date="2012" name="Stand. Genomic Sci.">
        <title>Complete genome sequence of the thermophilic sulfate-reducing ocean bacterium Thermodesulfatator indicus type strain (CIR29812(T)).</title>
        <authorList>
            <person name="Anderson I."/>
            <person name="Saunders E."/>
            <person name="Lapidus A."/>
            <person name="Nolan M."/>
            <person name="Lucas S."/>
            <person name="Tice H."/>
            <person name="Del Rio T.G."/>
            <person name="Cheng J.F."/>
            <person name="Han C."/>
            <person name="Tapia R."/>
            <person name="Goodwin L.A."/>
            <person name="Pitluck S."/>
            <person name="Liolios K."/>
            <person name="Mavromatis K."/>
            <person name="Pagani I."/>
            <person name="Ivanova N."/>
            <person name="Mikhailova N."/>
            <person name="Pati A."/>
            <person name="Chen A."/>
            <person name="Palaniappan K."/>
            <person name="Land M."/>
            <person name="Hauser L."/>
            <person name="Jeffries C.D."/>
            <person name="Chang Y.J."/>
            <person name="Brambilla E.M."/>
            <person name="Rohde M."/>
            <person name="Spring S."/>
            <person name="Goker M."/>
            <person name="Detter J.C."/>
            <person name="Woyke T."/>
            <person name="Bristow J."/>
            <person name="Eisen J.A."/>
            <person name="Markowitz V."/>
            <person name="Hugenholtz P."/>
            <person name="Kyrpides N.C."/>
            <person name="Klenk H.P."/>
        </authorList>
    </citation>
    <scope>NUCLEOTIDE SEQUENCE [LARGE SCALE GENOMIC DNA]</scope>
    <source>
        <strain evidence="12">DSM 15286 / JCM 11887 / CIR29812</strain>
    </source>
</reference>
<dbReference type="OrthoDB" id="9786032at2"/>
<evidence type="ECO:0000256" key="5">
    <source>
        <dbReference type="ARBA" id="ARBA00026066"/>
    </source>
</evidence>
<evidence type="ECO:0000313" key="12">
    <source>
        <dbReference type="Proteomes" id="UP000006793"/>
    </source>
</evidence>
<dbReference type="Proteomes" id="UP000006793">
    <property type="component" value="Chromosome"/>
</dbReference>
<organism evidence="11 12">
    <name type="scientific">Thermodesulfatator indicus (strain DSM 15286 / JCM 11887 / CIR29812)</name>
    <dbReference type="NCBI Taxonomy" id="667014"/>
    <lineage>
        <taxon>Bacteria</taxon>
        <taxon>Pseudomonadati</taxon>
        <taxon>Thermodesulfobacteriota</taxon>
        <taxon>Thermodesulfobacteria</taxon>
        <taxon>Thermodesulfobacteriales</taxon>
        <taxon>Thermodesulfatatoraceae</taxon>
        <taxon>Thermodesulfatator</taxon>
    </lineage>
</organism>
<dbReference type="Pfam" id="PF02391">
    <property type="entry name" value="MoaE"/>
    <property type="match status" value="1"/>
</dbReference>
<reference evidence="12" key="1">
    <citation type="submission" date="2011-04" db="EMBL/GenBank/DDBJ databases">
        <title>The complete genome of Thermodesulfatator indicus DSM 15286.</title>
        <authorList>
            <person name="Lucas S."/>
            <person name="Copeland A."/>
            <person name="Lapidus A."/>
            <person name="Bruce D."/>
            <person name="Goodwin L."/>
            <person name="Pitluck S."/>
            <person name="Peters L."/>
            <person name="Kyrpides N."/>
            <person name="Mavromatis K."/>
            <person name="Pagani I."/>
            <person name="Ivanova N."/>
            <person name="Saunders L."/>
            <person name="Detter J.C."/>
            <person name="Tapia R."/>
            <person name="Han C."/>
            <person name="Land M."/>
            <person name="Hauser L."/>
            <person name="Markowitz V."/>
            <person name="Cheng J.-F."/>
            <person name="Hugenholtz P."/>
            <person name="Woyke T."/>
            <person name="Wu D."/>
            <person name="Spring S."/>
            <person name="Schroeder M."/>
            <person name="Brambilla E."/>
            <person name="Klenk H.-P."/>
            <person name="Eisen J.A."/>
        </authorList>
    </citation>
    <scope>NUCLEOTIDE SEQUENCE [LARGE SCALE GENOMIC DNA]</scope>
    <source>
        <strain evidence="12">DSM 15286 / JCM 11887 / CIR29812</strain>
    </source>
</reference>
<evidence type="ECO:0000256" key="9">
    <source>
        <dbReference type="ARBA" id="ARBA00032474"/>
    </source>
</evidence>
<dbReference type="KEGG" id="tid:Thein_1703"/>
<comment type="subunit">
    <text evidence="5">Heterotetramer of 2 MoaD subunits and 2 MoaE subunits. Also stable as homodimer. The enzyme changes between these two forms during catalysis.</text>
</comment>
<dbReference type="SUPFAM" id="SSF54690">
    <property type="entry name" value="Molybdopterin synthase subunit MoaE"/>
    <property type="match status" value="1"/>
</dbReference>
<dbReference type="InterPro" id="IPR003448">
    <property type="entry name" value="Mopterin_biosynth_MoaE"/>
</dbReference>
<gene>
    <name evidence="11" type="ordered locus">Thein_1703</name>
</gene>
<dbReference type="eggNOG" id="COG0314">
    <property type="taxonomic scope" value="Bacteria"/>
</dbReference>